<evidence type="ECO:0000259" key="4">
    <source>
        <dbReference type="PROSITE" id="PS51408"/>
    </source>
</evidence>
<dbReference type="PRINTS" id="PR00422">
    <property type="entry name" value="TRANSFERRIN"/>
</dbReference>
<keyword evidence="1" id="KW-0677">Repeat</keyword>
<dbReference type="PANTHER" id="PTHR11485">
    <property type="entry name" value="TRANSFERRIN"/>
    <property type="match status" value="1"/>
</dbReference>
<accession>A0ABM3XVQ3</accession>
<protein>
    <submittedName>
        <fullName evidence="6">Inhibitor of carbonic anhydrase isoform X1</fullName>
    </submittedName>
</protein>
<dbReference type="Proteomes" id="UP001652624">
    <property type="component" value="Chromosome 1"/>
</dbReference>
<dbReference type="Gene3D" id="3.40.190.10">
    <property type="entry name" value="Periplasmic binding protein-like II"/>
    <property type="match status" value="4"/>
</dbReference>
<keyword evidence="5" id="KW-1185">Reference proteome</keyword>
<dbReference type="RefSeq" id="XP_060052904.1">
    <property type="nucleotide sequence ID" value="XM_060196921.1"/>
</dbReference>
<dbReference type="PROSITE" id="PS51408">
    <property type="entry name" value="TRANSFERRIN_LIKE_4"/>
    <property type="match status" value="2"/>
</dbReference>
<dbReference type="PANTHER" id="PTHR11485:SF20">
    <property type="entry name" value="INHIBITOR OF CARBONIC ANHYDRASE"/>
    <property type="match status" value="1"/>
</dbReference>
<evidence type="ECO:0000256" key="3">
    <source>
        <dbReference type="PIRNR" id="PIRNR002549"/>
    </source>
</evidence>
<name>A0ABM3XVQ3_ERIEU</name>
<dbReference type="CDD" id="cd13617">
    <property type="entry name" value="PBP2_transferrin_C"/>
    <property type="match status" value="1"/>
</dbReference>
<proteinExistence type="inferred from homology"/>
<feature type="domain" description="Transferrin-like" evidence="4">
    <location>
        <begin position="324"/>
        <end position="655"/>
    </location>
</feature>
<comment type="similarity">
    <text evidence="3">Belongs to the transferrin family.</text>
</comment>
<evidence type="ECO:0000256" key="1">
    <source>
        <dbReference type="ARBA" id="ARBA00022737"/>
    </source>
</evidence>
<feature type="domain" description="Transferrin-like" evidence="4">
    <location>
        <begin position="1"/>
        <end position="305"/>
    </location>
</feature>
<dbReference type="PIRSF" id="PIRSF002549">
    <property type="entry name" value="Transferrin"/>
    <property type="match status" value="1"/>
</dbReference>
<evidence type="ECO:0000256" key="2">
    <source>
        <dbReference type="ARBA" id="ARBA00023157"/>
    </source>
</evidence>
<organism evidence="5 6">
    <name type="scientific">Erinaceus europaeus</name>
    <name type="common">Western European hedgehog</name>
    <dbReference type="NCBI Taxonomy" id="9365"/>
    <lineage>
        <taxon>Eukaryota</taxon>
        <taxon>Metazoa</taxon>
        <taxon>Chordata</taxon>
        <taxon>Craniata</taxon>
        <taxon>Vertebrata</taxon>
        <taxon>Euteleostomi</taxon>
        <taxon>Mammalia</taxon>
        <taxon>Eutheria</taxon>
        <taxon>Laurasiatheria</taxon>
        <taxon>Eulipotyphla</taxon>
        <taxon>Erinaceidae</taxon>
        <taxon>Erinaceinae</taxon>
        <taxon>Erinaceus</taxon>
    </lineage>
</organism>
<dbReference type="Pfam" id="PF00405">
    <property type="entry name" value="Transferrin"/>
    <property type="match status" value="2"/>
</dbReference>
<dbReference type="SMART" id="SM00094">
    <property type="entry name" value="TR_FER"/>
    <property type="match status" value="2"/>
</dbReference>
<gene>
    <name evidence="6" type="primary">LOC103107317</name>
</gene>
<dbReference type="InterPro" id="IPR016357">
    <property type="entry name" value="Transferrin"/>
</dbReference>
<dbReference type="InterPro" id="IPR018195">
    <property type="entry name" value="Transferrin_Fe_BS"/>
</dbReference>
<keyword evidence="2" id="KW-1015">Disulfide bond</keyword>
<dbReference type="InterPro" id="IPR001156">
    <property type="entry name" value="Transferrin-like_dom"/>
</dbReference>
<dbReference type="SUPFAM" id="SSF53850">
    <property type="entry name" value="Periplasmic binding protein-like II"/>
    <property type="match status" value="2"/>
</dbReference>
<evidence type="ECO:0000313" key="5">
    <source>
        <dbReference type="Proteomes" id="UP001652624"/>
    </source>
</evidence>
<reference evidence="5" key="1">
    <citation type="submission" date="2025-05" db="UniProtKB">
        <authorList>
            <consortium name="RefSeq"/>
        </authorList>
    </citation>
    <scope>NUCLEOTIDE SEQUENCE [LARGE SCALE GENOMIC DNA]</scope>
</reference>
<dbReference type="GeneID" id="103107317"/>
<dbReference type="PROSITE" id="PS00206">
    <property type="entry name" value="TRANSFERRIN_LIKE_2"/>
    <property type="match status" value="1"/>
</dbReference>
<reference evidence="6" key="2">
    <citation type="submission" date="2025-08" db="UniProtKB">
        <authorList>
            <consortium name="RefSeq"/>
        </authorList>
    </citation>
    <scope>IDENTIFICATION</scope>
</reference>
<evidence type="ECO:0000313" key="6">
    <source>
        <dbReference type="RefSeq" id="XP_060052904.1"/>
    </source>
</evidence>
<dbReference type="PROSITE" id="PS00207">
    <property type="entry name" value="TRANSFERRIN_LIKE_3"/>
    <property type="match status" value="2"/>
</dbReference>
<sequence length="670" mass="73647">MLMSMEQVIWLRGGQSLSEVRCLSHGLFQAKEADAVTLEAGEIFDASLAPYNLKPIAAEFYESEEDPQTQHYIVAVVKKGSHFQLNQLRGKKSCLPGLGWSSGWISPLGTLLPSDFGEEAVSKFLSSSCVPCADGRKFPSLCQLCKGTGADKCACSPQEPYFGYSGAFRCLQDGMGDVGFMRHMTVFENLPDPADRNQYELLCKDNTRKPVDQYKDCYLARVPSHAVVVRSVDSKENEIWELLNYIQARVRREARSVPFQFFGSPHGRDLLFTDATLGLSRVPQKMDAAMYLGSKYFSAMQRLQDDASGLNRTVGPGVDKLQRVLWCSVGSQEKAKCDNWSAVSGGILQCATQATTEDCLAAIMTGRADAMSVDGGFVYTADKCGLVPVLAEKDNPEGGSEQLGSKCVDTPVKGYHIVAVVKTSDADLTWNSLRGKKSCHSAVGTAAGWEIPVALIHNQTGSCKLDEFFSQSCAPGSDPDSRLCALCAGGSEPGHVCVPSSRERYYGSSGALRCLVEKGDVAFMKHSAILQNTKGRNSEAWANDLEPEDFQLLCLDGTRKPVTEPQNCHLARVPNRAVVSRKDKAEFVRRMLFNQQELFGRNGFEYMMFQLFRSSGGKDLLFSDDTECLANLQDKKTAQKYLGPEYLMATTDARKCFTSKLLDACTFHKN</sequence>